<dbReference type="InterPro" id="IPR055644">
    <property type="entry name" value="DUF7220"/>
</dbReference>
<proteinExistence type="predicted"/>
<protein>
    <submittedName>
        <fullName evidence="2">Uncharacterized protein</fullName>
    </submittedName>
</protein>
<evidence type="ECO:0000313" key="2">
    <source>
        <dbReference type="EMBL" id="BBF93358.1"/>
    </source>
</evidence>
<accession>A0A348G1C5</accession>
<dbReference type="AlphaFoldDB" id="A0A348G1C5"/>
<reference evidence="2 3" key="1">
    <citation type="submission" date="2018-08" db="EMBL/GenBank/DDBJ databases">
        <title>Complete genome sequencing of Blastochloris tepida GI.</title>
        <authorList>
            <person name="Tsukatani Y."/>
            <person name="Mori H."/>
        </authorList>
    </citation>
    <scope>NUCLEOTIDE SEQUENCE [LARGE SCALE GENOMIC DNA]</scope>
    <source>
        <strain evidence="2 3">GI</strain>
    </source>
</reference>
<name>A0A348G1C5_9HYPH</name>
<sequence length="176" mass="19317">MKQSRAMSLLESIVNILVGLGVAMAANAIILPLLGFAISLQQNLQIAAFMTVVSILRSYALRRLFEALHIRHPISPFMLAVMAERRRQIEVEGWSPEHDDGVLPGSLAAAGASYALEAPHHLSAGGAGQSARPPESWPWSRDWWKPTGFRRDLVKAGALIIAEGEKFDRRRGDRNG</sequence>
<organism evidence="2 3">
    <name type="scientific">Blastochloris tepida</name>
    <dbReference type="NCBI Taxonomy" id="2233851"/>
    <lineage>
        <taxon>Bacteria</taxon>
        <taxon>Pseudomonadati</taxon>
        <taxon>Pseudomonadota</taxon>
        <taxon>Alphaproteobacteria</taxon>
        <taxon>Hyphomicrobiales</taxon>
        <taxon>Blastochloridaceae</taxon>
        <taxon>Blastochloris</taxon>
    </lineage>
</organism>
<dbReference type="EMBL" id="AP018907">
    <property type="protein sequence ID" value="BBF93358.1"/>
    <property type="molecule type" value="Genomic_DNA"/>
</dbReference>
<keyword evidence="1" id="KW-1133">Transmembrane helix</keyword>
<feature type="transmembrane region" description="Helical" evidence="1">
    <location>
        <begin position="44"/>
        <end position="61"/>
    </location>
</feature>
<feature type="transmembrane region" description="Helical" evidence="1">
    <location>
        <begin position="12"/>
        <end position="38"/>
    </location>
</feature>
<dbReference type="OrthoDB" id="7361160at2"/>
<dbReference type="KEGG" id="blag:BLTE_20430"/>
<gene>
    <name evidence="2" type="ORF">BLTE_20430</name>
</gene>
<keyword evidence="1" id="KW-0472">Membrane</keyword>
<dbReference type="RefSeq" id="WP_126400044.1">
    <property type="nucleotide sequence ID" value="NZ_AP018907.1"/>
</dbReference>
<dbReference type="Pfam" id="PF23858">
    <property type="entry name" value="DUF7220"/>
    <property type="match status" value="1"/>
</dbReference>
<evidence type="ECO:0000313" key="3">
    <source>
        <dbReference type="Proteomes" id="UP000266934"/>
    </source>
</evidence>
<dbReference type="Proteomes" id="UP000266934">
    <property type="component" value="Chromosome"/>
</dbReference>
<keyword evidence="3" id="KW-1185">Reference proteome</keyword>
<keyword evidence="1" id="KW-0812">Transmembrane</keyword>
<evidence type="ECO:0000256" key="1">
    <source>
        <dbReference type="SAM" id="Phobius"/>
    </source>
</evidence>